<evidence type="ECO:0000256" key="2">
    <source>
        <dbReference type="ARBA" id="ARBA00022578"/>
    </source>
</evidence>
<dbReference type="NCBIfam" id="NF033592">
    <property type="entry name" value="transpos_IS4_1"/>
    <property type="match status" value="1"/>
</dbReference>
<gene>
    <name evidence="7" type="ORF">NG821_12530</name>
</gene>
<evidence type="ECO:0000313" key="7">
    <source>
        <dbReference type="EMBL" id="MCO6026645.1"/>
    </source>
</evidence>
<evidence type="ECO:0000256" key="3">
    <source>
        <dbReference type="ARBA" id="ARBA00023125"/>
    </source>
</evidence>
<organism evidence="7 8">
    <name type="scientific">Segatella cerevisiae</name>
    <dbReference type="NCBI Taxonomy" id="2053716"/>
    <lineage>
        <taxon>Bacteria</taxon>
        <taxon>Pseudomonadati</taxon>
        <taxon>Bacteroidota</taxon>
        <taxon>Bacteroidia</taxon>
        <taxon>Bacteroidales</taxon>
        <taxon>Prevotellaceae</taxon>
        <taxon>Segatella</taxon>
    </lineage>
</organism>
<name>A0ABT1C0Y9_9BACT</name>
<evidence type="ECO:0000259" key="6">
    <source>
        <dbReference type="Pfam" id="PF14294"/>
    </source>
</evidence>
<dbReference type="InterPro" id="IPR002559">
    <property type="entry name" value="Transposase_11"/>
</dbReference>
<proteinExistence type="inferred from homology"/>
<dbReference type="InterPro" id="IPR047952">
    <property type="entry name" value="Transpos_IS4"/>
</dbReference>
<dbReference type="PANTHER" id="PTHR33258:SF1">
    <property type="entry name" value="TRANSPOSASE INSL FOR INSERTION SEQUENCE ELEMENT IS186A-RELATED"/>
    <property type="match status" value="1"/>
</dbReference>
<evidence type="ECO:0000313" key="8">
    <source>
        <dbReference type="Proteomes" id="UP001204015"/>
    </source>
</evidence>
<dbReference type="InterPro" id="IPR025399">
    <property type="entry name" value="DUF4372"/>
</dbReference>
<reference evidence="7 8" key="1">
    <citation type="submission" date="2022-06" db="EMBL/GenBank/DDBJ databases">
        <title>A taxonomic note on the genus Prevotella: Description of four novel genera and emended description of the genera Hallella and Xylanibacter.</title>
        <authorList>
            <person name="Hitch T.C.A."/>
        </authorList>
    </citation>
    <scope>NUCLEOTIDE SEQUENCE [LARGE SCALE GENOMIC DNA]</scope>
    <source>
        <strain evidence="7 8">DSM 100619</strain>
    </source>
</reference>
<dbReference type="RefSeq" id="WP_252761991.1">
    <property type="nucleotide sequence ID" value="NZ_JAMXLY010000108.1"/>
</dbReference>
<comment type="similarity">
    <text evidence="1">Belongs to the transposase 11 family.</text>
</comment>
<evidence type="ECO:0000256" key="1">
    <source>
        <dbReference type="ARBA" id="ARBA00010075"/>
    </source>
</evidence>
<dbReference type="PANTHER" id="PTHR33258">
    <property type="entry name" value="TRANSPOSASE INSL FOR INSERTION SEQUENCE ELEMENT IS186A-RELATED"/>
    <property type="match status" value="1"/>
</dbReference>
<sequence>MHSGHYLFTQLTMFLPQRYFRRLVDKYEDRTRKWSFSHWSHLLVLMFGQLIGCNSLRELTDITVAHGKRSYHLGFGKSPVTRNTLSKANSLRDYRIFEEFAFHMVSLAQKRRITGGFELHGRFYAVDSTTIDLCMSMFEWAHFRSTKSGVRIHTQIDIVTEIPVFYRITTAKVHDTKAMDWITYEPLACYVFDRGYFDLTRLFAIEQSRAFFIIREKGKPDYEIISGNDLLNGEDNVLRDQTIRLTGKRNKNNYPTELRRIVYYASELQRSFTYYTNNFYLKAKDIALLYRYRWQVELFFKWIKQHLKVKSFWGTSENAVRIQIHVAIITYCLIAIVEHDFKLDRPVVEVMRIMGSALLVKDTIRELFEPLDREQTDGDEQQLSIDFTYD</sequence>
<keyword evidence="3" id="KW-0238">DNA-binding</keyword>
<feature type="domain" description="DUF4372" evidence="6">
    <location>
        <begin position="4"/>
        <end position="75"/>
    </location>
</feature>
<dbReference type="InterPro" id="IPR012337">
    <property type="entry name" value="RNaseH-like_sf"/>
</dbReference>
<dbReference type="EMBL" id="JAMXLY010000108">
    <property type="protein sequence ID" value="MCO6026645.1"/>
    <property type="molecule type" value="Genomic_DNA"/>
</dbReference>
<dbReference type="Pfam" id="PF14294">
    <property type="entry name" value="DUF4372"/>
    <property type="match status" value="1"/>
</dbReference>
<dbReference type="Proteomes" id="UP001204015">
    <property type="component" value="Unassembled WGS sequence"/>
</dbReference>
<evidence type="ECO:0000259" key="5">
    <source>
        <dbReference type="Pfam" id="PF01609"/>
    </source>
</evidence>
<keyword evidence="8" id="KW-1185">Reference proteome</keyword>
<keyword evidence="4" id="KW-0233">DNA recombination</keyword>
<protein>
    <submittedName>
        <fullName evidence="7">IS4 family transposase</fullName>
    </submittedName>
</protein>
<feature type="domain" description="Transposase IS4-like" evidence="5">
    <location>
        <begin position="122"/>
        <end position="333"/>
    </location>
</feature>
<evidence type="ECO:0000256" key="4">
    <source>
        <dbReference type="ARBA" id="ARBA00023172"/>
    </source>
</evidence>
<dbReference type="SUPFAM" id="SSF53098">
    <property type="entry name" value="Ribonuclease H-like"/>
    <property type="match status" value="1"/>
</dbReference>
<comment type="caution">
    <text evidence="7">The sequence shown here is derived from an EMBL/GenBank/DDBJ whole genome shotgun (WGS) entry which is preliminary data.</text>
</comment>
<accession>A0ABT1C0Y9</accession>
<keyword evidence="2" id="KW-0815">Transposition</keyword>
<dbReference type="Pfam" id="PF01609">
    <property type="entry name" value="DDE_Tnp_1"/>
    <property type="match status" value="1"/>
</dbReference>